<organism evidence="3 4">
    <name type="scientific">Candidatus Frankia alpina</name>
    <dbReference type="NCBI Taxonomy" id="2699483"/>
    <lineage>
        <taxon>Bacteria</taxon>
        <taxon>Bacillati</taxon>
        <taxon>Actinomycetota</taxon>
        <taxon>Actinomycetes</taxon>
        <taxon>Frankiales</taxon>
        <taxon>Frankiaceae</taxon>
        <taxon>Frankia</taxon>
    </lineage>
</organism>
<keyword evidence="4" id="KW-1185">Reference proteome</keyword>
<dbReference type="EMBL" id="SSXH01001048">
    <property type="protein sequence ID" value="THJ28210.1"/>
    <property type="molecule type" value="Genomic_DNA"/>
</dbReference>
<comment type="similarity">
    <text evidence="1">Belongs to the Gram-positive plasmids replication protein type 1 family.</text>
</comment>
<dbReference type="AlphaFoldDB" id="A0A4S5B8E3"/>
<dbReference type="Proteomes" id="UP000305282">
    <property type="component" value="Unassembled WGS sequence"/>
</dbReference>
<accession>A0A4S5B8E3</accession>
<proteinExistence type="inferred from homology"/>
<evidence type="ECO:0000256" key="2">
    <source>
        <dbReference type="ARBA" id="ARBA00022705"/>
    </source>
</evidence>
<gene>
    <name evidence="3" type="ORF">E7Y31_22985</name>
</gene>
<keyword evidence="2" id="KW-0235">DNA replication</keyword>
<dbReference type="Pfam" id="PF01446">
    <property type="entry name" value="Rep_1"/>
    <property type="match status" value="1"/>
</dbReference>
<evidence type="ECO:0000313" key="4">
    <source>
        <dbReference type="Proteomes" id="UP000305282"/>
    </source>
</evidence>
<evidence type="ECO:0000256" key="1">
    <source>
        <dbReference type="ARBA" id="ARBA00008909"/>
    </source>
</evidence>
<feature type="non-terminal residue" evidence="3">
    <location>
        <position position="221"/>
    </location>
</feature>
<dbReference type="RefSeq" id="WP_161983183.1">
    <property type="nucleotide sequence ID" value="NZ_SSXH01001048.1"/>
</dbReference>
<reference evidence="3 4" key="1">
    <citation type="submission" date="2019-04" db="EMBL/GenBank/DDBJ databases">
        <title>Draft genome sequences for three unisolated Alnus-infective Frankia Sp+ strains, AgTrS, AiOr and AvVan, the first sequenced Frankia strains able to sporulate in-planta.</title>
        <authorList>
            <person name="Bethencourt L."/>
            <person name="Vautrin F."/>
            <person name="Taib N."/>
            <person name="Dubost A."/>
            <person name="Castro-Garcia L."/>
            <person name="Imbaud O."/>
            <person name="Abrouk D."/>
            <person name="Fournier P."/>
            <person name="Briolay J."/>
            <person name="Nguyen A."/>
            <person name="Normand P."/>
            <person name="Fernandez M.P."/>
            <person name="Brochier-Armanet C."/>
            <person name="Herrera-Belaroussi A."/>
        </authorList>
    </citation>
    <scope>NUCLEOTIDE SEQUENCE [LARGE SCALE GENOMIC DNA]</scope>
    <source>
        <strain evidence="3 4">AvVan</strain>
    </source>
</reference>
<name>A0A4S5B8E3_9ACTN</name>
<comment type="caution">
    <text evidence="3">The sequence shown here is derived from an EMBL/GenBank/DDBJ whole genome shotgun (WGS) entry which is preliminary data.</text>
</comment>
<dbReference type="GO" id="GO:0006260">
    <property type="term" value="P:DNA replication"/>
    <property type="evidence" value="ECO:0007669"/>
    <property type="project" value="UniProtKB-KW"/>
</dbReference>
<sequence length="221" mass="24452">MTTNRWLRDCGKPVGVSDVALIKNGDHHCYAGLSTCGSGWVCPVCSAKIRFRRADEISRAIARAIEMGFGAVFVTRTIPHTAEDELRTTLGYLTEGRAWASSQKMVKRARQEAGFLGCITAKEITRGNNGWHPHTHDVEVFREPVTPPAYGKLCKEYFDKLNAFYVRQGHKPMVKGIGVKLDIITRDSDALGRYLVKLQETGVGLGNEMARGDLKKGRKGS</sequence>
<protein>
    <submittedName>
        <fullName evidence="3">Uncharacterized protein</fullName>
    </submittedName>
</protein>
<dbReference type="GO" id="GO:0003677">
    <property type="term" value="F:DNA binding"/>
    <property type="evidence" value="ECO:0007669"/>
    <property type="project" value="InterPro"/>
</dbReference>
<evidence type="ECO:0000313" key="3">
    <source>
        <dbReference type="EMBL" id="THJ28210.1"/>
    </source>
</evidence>
<dbReference type="InterPro" id="IPR000989">
    <property type="entry name" value="Rep"/>
</dbReference>